<dbReference type="AlphaFoldDB" id="A0A9W9CV69"/>
<accession>A0A9W9CV69</accession>
<evidence type="ECO:0000313" key="3">
    <source>
        <dbReference type="EMBL" id="KAJ4388551.1"/>
    </source>
</evidence>
<feature type="region of interest" description="Disordered" evidence="1">
    <location>
        <begin position="1"/>
        <end position="34"/>
    </location>
</feature>
<reference evidence="3" key="1">
    <citation type="submission" date="2022-10" db="EMBL/GenBank/DDBJ databases">
        <title>Tapping the CABI collections for fungal endophytes: first genome assemblies for Collariella, Neodidymelliopsis, Ascochyta clinopodiicola, Didymella pomorum, Didymosphaeria variabile, Neocosmospora piperis and Neocucurbitaria cava.</title>
        <authorList>
            <person name="Hill R."/>
        </authorList>
    </citation>
    <scope>NUCLEOTIDE SEQUENCE</scope>
    <source>
        <strain evidence="3">IMI 355082</strain>
    </source>
</reference>
<feature type="compositionally biased region" description="Low complexity" evidence="1">
    <location>
        <begin position="341"/>
        <end position="363"/>
    </location>
</feature>
<feature type="compositionally biased region" description="Polar residues" evidence="1">
    <location>
        <begin position="1"/>
        <end position="16"/>
    </location>
</feature>
<organism evidence="3 4">
    <name type="scientific">Gnomoniopsis smithogilvyi</name>
    <dbReference type="NCBI Taxonomy" id="1191159"/>
    <lineage>
        <taxon>Eukaryota</taxon>
        <taxon>Fungi</taxon>
        <taxon>Dikarya</taxon>
        <taxon>Ascomycota</taxon>
        <taxon>Pezizomycotina</taxon>
        <taxon>Sordariomycetes</taxon>
        <taxon>Sordariomycetidae</taxon>
        <taxon>Diaporthales</taxon>
        <taxon>Gnomoniaceae</taxon>
        <taxon>Gnomoniopsis</taxon>
    </lineage>
</organism>
<feature type="transmembrane region" description="Helical" evidence="2">
    <location>
        <begin position="44"/>
        <end position="70"/>
    </location>
</feature>
<sequence length="694" mass="75504">MATQNDEPLITASSRASLADYPDGEAFSKQEEREKRSRRRACPIIALLGLLIHLIISGSGVAVSVLVVHFNLQVSSAGTFDLVARVLLFVASCMGIFYVLMHAFAAREHYIRTHGSPQIFGYFTVAVAVLIMRLGVPVWMGSVVLTSIVASIQGFHVVTGLEGNVVWIQLAITSLGLISLTVMVVITETTERPFATSFFSKTSFLRGGSTSSSRVNTFDLSVSRAGHRLRSDGNGEGEKKGRTEVETKNLGFDRSTINTPESSVPASTQDQALVSPDQDDIRPLVRVRSQPIPTPLEAVFTSTSSPLDAQDSPRKLAWHPRQNSNYAPQRPQIATVPFGPRPLSNPRTPSSTTPRESSSERFSVQTQLVPEPDKTSTDSIPDAIMPPSPALGTPIAIPTSAVLRIANPDEDEVQQQEPPTLAKLLGQLSSRAAARRRNSLLVRQAELAVRPATGEPNIRADSRVDMAAVLFDQPADYAGTSQENPVQRRNSLLVSHADLDVRRSISVTRTGEMSVFSLDPSTEFIEIPRPPQTEFRAMTAVNTEQSSEPPRLARSDTADPVLVRNFSRPGAPRPRTAGGEEDGMVRGRSTDRRGRNDTRGEKSLARRSRSLPPARQNHSNTAGDETQLKTSTSVRGNKKSSQVPITPRFSPFPKAPVAGPPFEVAKKKGLGQGSTRRLDERIEKWMNTVPIGEG</sequence>
<keyword evidence="2" id="KW-0812">Transmembrane</keyword>
<dbReference type="OrthoDB" id="3531381at2759"/>
<evidence type="ECO:0000313" key="4">
    <source>
        <dbReference type="Proteomes" id="UP001140453"/>
    </source>
</evidence>
<feature type="transmembrane region" description="Helical" evidence="2">
    <location>
        <begin position="120"/>
        <end position="145"/>
    </location>
</feature>
<feature type="compositionally biased region" description="Polar residues" evidence="1">
    <location>
        <begin position="616"/>
        <end position="644"/>
    </location>
</feature>
<protein>
    <submittedName>
        <fullName evidence="3">Uncharacterized protein</fullName>
    </submittedName>
</protein>
<feature type="compositionally biased region" description="Basic and acidic residues" evidence="1">
    <location>
        <begin position="229"/>
        <end position="247"/>
    </location>
</feature>
<feature type="region of interest" description="Disordered" evidence="1">
    <location>
        <begin position="540"/>
        <end position="676"/>
    </location>
</feature>
<keyword evidence="4" id="KW-1185">Reference proteome</keyword>
<dbReference type="EMBL" id="JAPEVB010000004">
    <property type="protein sequence ID" value="KAJ4388551.1"/>
    <property type="molecule type" value="Genomic_DNA"/>
</dbReference>
<evidence type="ECO:0000256" key="1">
    <source>
        <dbReference type="SAM" id="MobiDB-lite"/>
    </source>
</evidence>
<proteinExistence type="predicted"/>
<feature type="compositionally biased region" description="Basic and acidic residues" evidence="1">
    <location>
        <begin position="583"/>
        <end position="604"/>
    </location>
</feature>
<feature type="transmembrane region" description="Helical" evidence="2">
    <location>
        <begin position="165"/>
        <end position="186"/>
    </location>
</feature>
<comment type="caution">
    <text evidence="3">The sequence shown here is derived from an EMBL/GenBank/DDBJ whole genome shotgun (WGS) entry which is preliminary data.</text>
</comment>
<dbReference type="Proteomes" id="UP001140453">
    <property type="component" value="Unassembled WGS sequence"/>
</dbReference>
<feature type="transmembrane region" description="Helical" evidence="2">
    <location>
        <begin position="82"/>
        <end position="100"/>
    </location>
</feature>
<feature type="region of interest" description="Disordered" evidence="1">
    <location>
        <begin position="319"/>
        <end position="393"/>
    </location>
</feature>
<gene>
    <name evidence="3" type="ORF">N0V93_006009</name>
</gene>
<feature type="compositionally biased region" description="Polar residues" evidence="1">
    <location>
        <begin position="255"/>
        <end position="272"/>
    </location>
</feature>
<keyword evidence="2" id="KW-1133">Transmembrane helix</keyword>
<name>A0A9W9CV69_9PEZI</name>
<evidence type="ECO:0000256" key="2">
    <source>
        <dbReference type="SAM" id="Phobius"/>
    </source>
</evidence>
<keyword evidence="2" id="KW-0472">Membrane</keyword>
<feature type="region of interest" description="Disordered" evidence="1">
    <location>
        <begin position="227"/>
        <end position="282"/>
    </location>
</feature>